<keyword evidence="1" id="KW-0732">Signal</keyword>
<dbReference type="SUPFAM" id="SSF49265">
    <property type="entry name" value="Fibronectin type III"/>
    <property type="match status" value="1"/>
</dbReference>
<dbReference type="Pfam" id="PF13229">
    <property type="entry name" value="Beta_helix"/>
    <property type="match status" value="1"/>
</dbReference>
<dbReference type="Pfam" id="PF00041">
    <property type="entry name" value="fn3"/>
    <property type="match status" value="1"/>
</dbReference>
<organism evidence="3 4">
    <name type="scientific">Candidatus Blautia faecigallinarum</name>
    <dbReference type="NCBI Taxonomy" id="2838488"/>
    <lineage>
        <taxon>Bacteria</taxon>
        <taxon>Bacillati</taxon>
        <taxon>Bacillota</taxon>
        <taxon>Clostridia</taxon>
        <taxon>Lachnospirales</taxon>
        <taxon>Lachnospiraceae</taxon>
        <taxon>Blautia</taxon>
    </lineage>
</organism>
<dbReference type="SUPFAM" id="SSF51126">
    <property type="entry name" value="Pectin lyase-like"/>
    <property type="match status" value="1"/>
</dbReference>
<accession>A0A9D2IRX5</accession>
<reference evidence="3" key="1">
    <citation type="journal article" date="2021" name="PeerJ">
        <title>Extensive microbial diversity within the chicken gut microbiome revealed by metagenomics and culture.</title>
        <authorList>
            <person name="Gilroy R."/>
            <person name="Ravi A."/>
            <person name="Getino M."/>
            <person name="Pursley I."/>
            <person name="Horton D.L."/>
            <person name="Alikhan N.F."/>
            <person name="Baker D."/>
            <person name="Gharbi K."/>
            <person name="Hall N."/>
            <person name="Watson M."/>
            <person name="Adriaenssens E.M."/>
            <person name="Foster-Nyarko E."/>
            <person name="Jarju S."/>
            <person name="Secka A."/>
            <person name="Antonio M."/>
            <person name="Oren A."/>
            <person name="Chaudhuri R.R."/>
            <person name="La Ragione R."/>
            <person name="Hildebrand F."/>
            <person name="Pallen M.J."/>
        </authorList>
    </citation>
    <scope>NUCLEOTIDE SEQUENCE</scope>
    <source>
        <strain evidence="3">14324</strain>
    </source>
</reference>
<dbReference type="AlphaFoldDB" id="A0A9D2IRX5"/>
<dbReference type="Gene3D" id="2.160.20.10">
    <property type="entry name" value="Single-stranded right-handed beta-helix, Pectin lyase-like"/>
    <property type="match status" value="1"/>
</dbReference>
<gene>
    <name evidence="3" type="ORF">IAA21_00065</name>
</gene>
<proteinExistence type="predicted"/>
<dbReference type="Proteomes" id="UP000824041">
    <property type="component" value="Unassembled WGS sequence"/>
</dbReference>
<dbReference type="InterPro" id="IPR039448">
    <property type="entry name" value="Beta_helix"/>
</dbReference>
<name>A0A9D2IRX5_9FIRM</name>
<dbReference type="SUPFAM" id="SSF69360">
    <property type="entry name" value="Cell wall binding repeat"/>
    <property type="match status" value="1"/>
</dbReference>
<dbReference type="InterPro" id="IPR022441">
    <property type="entry name" value="Para_beta_helix_rpt-2"/>
</dbReference>
<evidence type="ECO:0000313" key="4">
    <source>
        <dbReference type="Proteomes" id="UP000824041"/>
    </source>
</evidence>
<dbReference type="InterPro" id="IPR006626">
    <property type="entry name" value="PbH1"/>
</dbReference>
<dbReference type="Gene3D" id="2.60.40.10">
    <property type="entry name" value="Immunoglobulins"/>
    <property type="match status" value="2"/>
</dbReference>
<reference evidence="3" key="2">
    <citation type="submission" date="2021-04" db="EMBL/GenBank/DDBJ databases">
        <authorList>
            <person name="Gilroy R."/>
        </authorList>
    </citation>
    <scope>NUCLEOTIDE SEQUENCE</scope>
    <source>
        <strain evidence="3">14324</strain>
    </source>
</reference>
<evidence type="ECO:0000313" key="3">
    <source>
        <dbReference type="EMBL" id="HIZ21178.1"/>
    </source>
</evidence>
<protein>
    <submittedName>
        <fullName evidence="3">Right-handed parallel beta-helix repeat-containing protein</fullName>
    </submittedName>
</protein>
<dbReference type="InterPro" id="IPR036116">
    <property type="entry name" value="FN3_sf"/>
</dbReference>
<comment type="caution">
    <text evidence="3">The sequence shown here is derived from an EMBL/GenBank/DDBJ whole genome shotgun (WGS) entry which is preliminary data.</text>
</comment>
<dbReference type="CDD" id="cd00063">
    <property type="entry name" value="FN3"/>
    <property type="match status" value="1"/>
</dbReference>
<dbReference type="Gene3D" id="2.10.270.10">
    <property type="entry name" value="Cholin Binding"/>
    <property type="match status" value="1"/>
</dbReference>
<dbReference type="NCBIfam" id="TIGR03804">
    <property type="entry name" value="para_beta_helix"/>
    <property type="match status" value="1"/>
</dbReference>
<dbReference type="InterPro" id="IPR003961">
    <property type="entry name" value="FN3_dom"/>
</dbReference>
<dbReference type="EMBL" id="DXBU01000003">
    <property type="protein sequence ID" value="HIZ21178.1"/>
    <property type="molecule type" value="Genomic_DNA"/>
</dbReference>
<evidence type="ECO:0000259" key="2">
    <source>
        <dbReference type="PROSITE" id="PS50853"/>
    </source>
</evidence>
<evidence type="ECO:0000256" key="1">
    <source>
        <dbReference type="SAM" id="SignalP"/>
    </source>
</evidence>
<dbReference type="PROSITE" id="PS50853">
    <property type="entry name" value="FN3"/>
    <property type="match status" value="1"/>
</dbReference>
<dbReference type="InterPro" id="IPR012334">
    <property type="entry name" value="Pectin_lyas_fold"/>
</dbReference>
<dbReference type="SMART" id="SM00710">
    <property type="entry name" value="PbH1"/>
    <property type="match status" value="4"/>
</dbReference>
<feature type="chain" id="PRO_5039062739" evidence="1">
    <location>
        <begin position="24"/>
        <end position="713"/>
    </location>
</feature>
<dbReference type="InterPro" id="IPR011050">
    <property type="entry name" value="Pectin_lyase_fold/virulence"/>
</dbReference>
<feature type="domain" description="Fibronectin type-III" evidence="2">
    <location>
        <begin position="254"/>
        <end position="349"/>
    </location>
</feature>
<dbReference type="InterPro" id="IPR013783">
    <property type="entry name" value="Ig-like_fold"/>
</dbReference>
<sequence>MKRKIMIMVLAMTMSLSASPVMAAEFTDGGVQSVQELPAPDLPVQDFTSGAEAGEEIPMPDTGWTEDPETGKYFYYNEGGEPQYGWVILSGERYFVKSEAPQDYMIQQAEGEPALEPGRIENEVVSIDGQWYTFNKNGEASLLQEGTEETGDMEIFSAPAEALALDGDVVDFQYVSLSWTKAEGADGYEVYGYNSGKKTYVLIAAVGKDTFSYKKKIGYARDGRFRIRSFTEQDGAKEYGPYSNDVLVQTACAAPKITSVKSAGSKALTVSWSKSASADGYQIYRCIQKNGNYKLVKTITNGNTTSFKNTGLVNGRQYYYKIKAYRILDNGEKVFSDFCSPVSGKAAASSTDDPVNIGSTATGAVIPEYENVVVKEVDPEEFDRTFNKALLEAGENADRTTQYKIIIPPGNYQAGRRYMIPSNTYVYMVGATINATGTRVGMWNTDTQNPSENIIMEGGTWTTMSQPASVDGTVVRLVGVRNLVMKNITIKTKRSGHIIEAADVNGFTVTGCTISGNNKDAKEPYKSIQPKEALQLDVATASAVPGYDHPASMLNGKGCHNVLITNNTFSNCGRGVGSHSGTGNGAESRPYTNITVSGNTITNALGEGIFGQDWRDCTISGNTVTNAKQAGIYLLDTANVRVSGNKIGKINKYTGSRKITYDPNGDYGVGVLLRRSNTVYMDNNKFQKLYGGIIQEANNKNVTLKNNKTSNLK</sequence>
<feature type="signal peptide" evidence="1">
    <location>
        <begin position="1"/>
        <end position="23"/>
    </location>
</feature>